<evidence type="ECO:0000313" key="4">
    <source>
        <dbReference type="Proteomes" id="UP000214689"/>
    </source>
</evidence>
<name>A0A223AT13_9FIRM</name>
<dbReference type="AlphaFoldDB" id="A0A223AT13"/>
<dbReference type="EMBL" id="CP016199">
    <property type="protein sequence ID" value="ASS38098.1"/>
    <property type="molecule type" value="Genomic_DNA"/>
</dbReference>
<proteinExistence type="inferred from homology"/>
<accession>A0A223AT13</accession>
<dbReference type="InterPro" id="IPR003695">
    <property type="entry name" value="Ppx_GppA_N"/>
</dbReference>
<dbReference type="InterPro" id="IPR050273">
    <property type="entry name" value="GppA/Ppx_hydrolase"/>
</dbReference>
<keyword evidence="4" id="KW-1185">Reference proteome</keyword>
<dbReference type="PANTHER" id="PTHR30005">
    <property type="entry name" value="EXOPOLYPHOSPHATASE"/>
    <property type="match status" value="1"/>
</dbReference>
<dbReference type="Gene3D" id="3.30.420.40">
    <property type="match status" value="1"/>
</dbReference>
<dbReference type="GO" id="GO:0006357">
    <property type="term" value="P:regulation of transcription by RNA polymerase II"/>
    <property type="evidence" value="ECO:0007669"/>
    <property type="project" value="TreeGrafter"/>
</dbReference>
<dbReference type="RefSeq" id="WP_094234336.1">
    <property type="nucleotide sequence ID" value="NZ_CP016199.1"/>
</dbReference>
<sequence length="304" mass="33669">MYVIIDIGSNTIRMAVYNIETDKSFSQIMSNKVSCGIAGYINDNEMSAEGVEVMIEALKQFRIAVDGMSDVNVFAIATASIRELKNKEKIVARIKSEVGFEVEVISGQEEAIYDYYGIMKDIGDTTGMLTDCGGGSTEISLFTGDKIIFADTMPIGSLNAYHRHVDGIFPAEEELLSIKAETENLLSKLSIPDDIKVSPGHVYAIGGTVRATCKLANKLLDRNKSTSTLSANEYDELFKLYYTNQKKFIRTLLKVKPERVQSLVTGMCIQKSIMDRLGCEEITVSESGVREGFLMNKLEEINKN</sequence>
<dbReference type="PANTHER" id="PTHR30005:SF0">
    <property type="entry name" value="RETROGRADE REGULATION PROTEIN 2"/>
    <property type="match status" value="1"/>
</dbReference>
<gene>
    <name evidence="3" type="ORF">AXF17_06545</name>
</gene>
<dbReference type="CDD" id="cd24052">
    <property type="entry name" value="ASKHA_NBD_HpPPX-GppA-like"/>
    <property type="match status" value="1"/>
</dbReference>
<dbReference type="Pfam" id="PF02541">
    <property type="entry name" value="Ppx-GppA"/>
    <property type="match status" value="1"/>
</dbReference>
<evidence type="ECO:0000256" key="1">
    <source>
        <dbReference type="ARBA" id="ARBA00007125"/>
    </source>
</evidence>
<dbReference type="SUPFAM" id="SSF53067">
    <property type="entry name" value="Actin-like ATPase domain"/>
    <property type="match status" value="2"/>
</dbReference>
<dbReference type="OrthoDB" id="9807195at2"/>
<dbReference type="Proteomes" id="UP000214689">
    <property type="component" value="Chromosome"/>
</dbReference>
<organism evidence="3 4">
    <name type="scientific">Mogibacterium pumilum</name>
    <dbReference type="NCBI Taxonomy" id="86332"/>
    <lineage>
        <taxon>Bacteria</taxon>
        <taxon>Bacillati</taxon>
        <taxon>Bacillota</taxon>
        <taxon>Clostridia</taxon>
        <taxon>Peptostreptococcales</taxon>
        <taxon>Anaerovoracaceae</taxon>
        <taxon>Mogibacterium</taxon>
    </lineage>
</organism>
<dbReference type="InterPro" id="IPR043129">
    <property type="entry name" value="ATPase_NBD"/>
</dbReference>
<reference evidence="4" key="1">
    <citation type="submission" date="2016-05" db="EMBL/GenBank/DDBJ databases">
        <authorList>
            <person name="Holder M.E."/>
            <person name="Ajami N.J."/>
            <person name="Petrosino J.F."/>
        </authorList>
    </citation>
    <scope>NUCLEOTIDE SEQUENCE [LARGE SCALE GENOMIC DNA]</scope>
    <source>
        <strain evidence="4">ATCC 700696</strain>
    </source>
</reference>
<comment type="similarity">
    <text evidence="1">Belongs to the GppA/Ppx family.</text>
</comment>
<protein>
    <recommendedName>
        <fullName evidence="2">Ppx/GppA phosphatase N-terminal domain-containing protein</fullName>
    </recommendedName>
</protein>
<dbReference type="Gene3D" id="3.30.420.150">
    <property type="entry name" value="Exopolyphosphatase. Domain 2"/>
    <property type="match status" value="1"/>
</dbReference>
<evidence type="ECO:0000259" key="2">
    <source>
        <dbReference type="Pfam" id="PF02541"/>
    </source>
</evidence>
<evidence type="ECO:0000313" key="3">
    <source>
        <dbReference type="EMBL" id="ASS38098.1"/>
    </source>
</evidence>
<feature type="domain" description="Ppx/GppA phosphatase N-terminal" evidence="2">
    <location>
        <begin position="25"/>
        <end position="299"/>
    </location>
</feature>